<dbReference type="PANTHER" id="PTHR43160:SF3">
    <property type="entry name" value="ACONITATE HYDRATASE, MITOCHONDRIAL"/>
    <property type="match status" value="1"/>
</dbReference>
<protein>
    <submittedName>
        <fullName evidence="9">Aconitase</fullName>
    </submittedName>
</protein>
<dbReference type="InterPro" id="IPR001030">
    <property type="entry name" value="Acoase/IPM_deHydtase_lsu_aba"/>
</dbReference>
<dbReference type="UniPathway" id="UPA00223">
    <property type="reaction ID" value="UER00718"/>
</dbReference>
<evidence type="ECO:0000313" key="9">
    <source>
        <dbReference type="EMBL" id="TCK92869.1"/>
    </source>
</evidence>
<comment type="subunit">
    <text evidence="3">Monomer.</text>
</comment>
<dbReference type="GO" id="GO:0005829">
    <property type="term" value="C:cytosol"/>
    <property type="evidence" value="ECO:0007669"/>
    <property type="project" value="TreeGrafter"/>
</dbReference>
<proteinExistence type="inferred from homology"/>
<dbReference type="InterPro" id="IPR036008">
    <property type="entry name" value="Aconitase_4Fe-4S_dom"/>
</dbReference>
<dbReference type="InterPro" id="IPR000573">
    <property type="entry name" value="AconitaseA/IPMdHydase_ssu_swvl"/>
</dbReference>
<dbReference type="SUPFAM" id="SSF52016">
    <property type="entry name" value="LeuD/IlvD-like"/>
    <property type="match status" value="1"/>
</dbReference>
<keyword evidence="10" id="KW-1185">Reference proteome</keyword>
<dbReference type="PROSITE" id="PS01244">
    <property type="entry name" value="ACONITASE_2"/>
    <property type="match status" value="1"/>
</dbReference>
<dbReference type="AlphaFoldDB" id="A0A4R1MQQ6"/>
<organism evidence="9 10">
    <name type="scientific">Natranaerovirga hydrolytica</name>
    <dbReference type="NCBI Taxonomy" id="680378"/>
    <lineage>
        <taxon>Bacteria</taxon>
        <taxon>Bacillati</taxon>
        <taxon>Bacillota</taxon>
        <taxon>Clostridia</taxon>
        <taxon>Lachnospirales</taxon>
        <taxon>Natranaerovirgaceae</taxon>
        <taxon>Natranaerovirga</taxon>
    </lineage>
</organism>
<keyword evidence="6" id="KW-0411">Iron-sulfur</keyword>
<feature type="domain" description="Aconitase/3-isopropylmalate dehydratase large subunit alpha/beta/alpha" evidence="7">
    <location>
        <begin position="7"/>
        <end position="283"/>
    </location>
</feature>
<evidence type="ECO:0000256" key="6">
    <source>
        <dbReference type="ARBA" id="ARBA00023014"/>
    </source>
</evidence>
<dbReference type="RefSeq" id="WP_132282722.1">
    <property type="nucleotide sequence ID" value="NZ_SMGQ01000013.1"/>
</dbReference>
<dbReference type="InterPro" id="IPR015928">
    <property type="entry name" value="Aconitase/3IPM_dehydase_swvl"/>
</dbReference>
<dbReference type="Pfam" id="PF00330">
    <property type="entry name" value="Aconitase"/>
    <property type="match status" value="1"/>
</dbReference>
<evidence type="ECO:0000256" key="2">
    <source>
        <dbReference type="ARBA" id="ARBA00007185"/>
    </source>
</evidence>
<evidence type="ECO:0000259" key="8">
    <source>
        <dbReference type="Pfam" id="PF00694"/>
    </source>
</evidence>
<dbReference type="PANTHER" id="PTHR43160">
    <property type="entry name" value="ACONITATE HYDRATASE B"/>
    <property type="match status" value="1"/>
</dbReference>
<comment type="similarity">
    <text evidence="2">Belongs to the aconitase/IPM isomerase family.</text>
</comment>
<evidence type="ECO:0000256" key="4">
    <source>
        <dbReference type="ARBA" id="ARBA00022723"/>
    </source>
</evidence>
<dbReference type="OrthoDB" id="9764318at2"/>
<keyword evidence="4" id="KW-0479">Metal-binding</keyword>
<dbReference type="Gene3D" id="3.30.499.10">
    <property type="entry name" value="Aconitase, domain 3"/>
    <property type="match status" value="2"/>
</dbReference>
<evidence type="ECO:0000256" key="1">
    <source>
        <dbReference type="ARBA" id="ARBA00001966"/>
    </source>
</evidence>
<dbReference type="FunFam" id="3.30.499.10:FF:000019">
    <property type="entry name" value="Aconitate hydratase"/>
    <property type="match status" value="1"/>
</dbReference>
<dbReference type="Pfam" id="PF00694">
    <property type="entry name" value="Aconitase_C"/>
    <property type="match status" value="1"/>
</dbReference>
<comment type="cofactor">
    <cofactor evidence="1">
        <name>[4Fe-4S] cluster</name>
        <dbReference type="ChEBI" id="CHEBI:49883"/>
    </cofactor>
</comment>
<accession>A0A4R1MQQ6</accession>
<dbReference type="InterPro" id="IPR015931">
    <property type="entry name" value="Acnase/IPM_dHydase_lsu_aba_1/3"/>
</dbReference>
<feature type="domain" description="Aconitase A/isopropylmalate dehydratase small subunit swivel" evidence="8">
    <location>
        <begin position="522"/>
        <end position="574"/>
    </location>
</feature>
<reference evidence="9 10" key="1">
    <citation type="submission" date="2019-03" db="EMBL/GenBank/DDBJ databases">
        <title>Genomic Encyclopedia of Type Strains, Phase IV (KMG-IV): sequencing the most valuable type-strain genomes for metagenomic binning, comparative biology and taxonomic classification.</title>
        <authorList>
            <person name="Goeker M."/>
        </authorList>
    </citation>
    <scope>NUCLEOTIDE SEQUENCE [LARGE SCALE GENOMIC DNA]</scope>
    <source>
        <strain evidence="9 10">DSM 24176</strain>
    </source>
</reference>
<dbReference type="NCBIfam" id="NF001614">
    <property type="entry name" value="PRK00402.1"/>
    <property type="match status" value="1"/>
</dbReference>
<dbReference type="GO" id="GO:0003994">
    <property type="term" value="F:aconitate hydratase activity"/>
    <property type="evidence" value="ECO:0007669"/>
    <property type="project" value="TreeGrafter"/>
</dbReference>
<sequence>MGLNLTQKILKDHLVEGELNVGSEIGIKIDQTLTQDSTGTMAYLQLEAMEIDQVKTKKSVAYIDHNMLQQSFENADDHKYIQTVAHKHGVYFSKPGNGICHQVHLERFGVPGETLLGSDSHTPTNGGIGMIAIGAGGLDVAVAMGGGTYFINMPKVVNVHLTGQLKPFVTAKDIILEVLRRLTVKGGVGRVIEYTGEGIRSLSVPERATITNMGAELGATTSIFPSDDITKEFLKAQDRESDWKELLPDTDATYDEVVEINLDELEPLVALPHSPDAVEKVSEVAGIKVDQVAIGSCTNSSYMDLMKVAKILKGKTVHKDVSLVIAPGSKQVLNMIAENGALGDIIASGARILESGCGPCIGMGQAPANNAVSLRTFNRNFKGRCGTTSAGVYLLSPETAAISAITGELTDPRAVEGNIEVPMPERFLINDNLIVDPSTNPEEVEVVKGPNIKPFPLNEALKETVEGKALIKVEDNITTDHIMPSNASLLPYRSNIPHLANYCLTPCDPEFPSRAKENNGGMVIGGDNYGQGSSREHAALAPLYLGIKAVIVKSFARIHKANLINSGILPLTFVNVDDYDKIDVDDVLEIDNAIDQVKNGEVIVTNKTKNETYTTSIDLTEKEKNIILVGGKINFIKKQNA</sequence>
<evidence type="ECO:0000313" key="10">
    <source>
        <dbReference type="Proteomes" id="UP000294545"/>
    </source>
</evidence>
<dbReference type="PROSITE" id="PS00450">
    <property type="entry name" value="ACONITASE_1"/>
    <property type="match status" value="1"/>
</dbReference>
<dbReference type="CDD" id="cd01585">
    <property type="entry name" value="AcnA_Bact"/>
    <property type="match status" value="1"/>
</dbReference>
<dbReference type="InterPro" id="IPR018136">
    <property type="entry name" value="Aconitase_4Fe-4S_BS"/>
</dbReference>
<dbReference type="Proteomes" id="UP000294545">
    <property type="component" value="Unassembled WGS sequence"/>
</dbReference>
<dbReference type="NCBIfam" id="TIGR01342">
    <property type="entry name" value="acon_putative"/>
    <property type="match status" value="1"/>
</dbReference>
<dbReference type="InterPro" id="IPR050926">
    <property type="entry name" value="Aconitase/IPM_isomerase"/>
</dbReference>
<evidence type="ECO:0000256" key="3">
    <source>
        <dbReference type="ARBA" id="ARBA00011245"/>
    </source>
</evidence>
<gene>
    <name evidence="9" type="ORF">EDC19_2025</name>
</gene>
<dbReference type="EMBL" id="SMGQ01000013">
    <property type="protein sequence ID" value="TCK92869.1"/>
    <property type="molecule type" value="Genomic_DNA"/>
</dbReference>
<comment type="caution">
    <text evidence="9">The sequence shown here is derived from an EMBL/GenBank/DDBJ whole genome shotgun (WGS) entry which is preliminary data.</text>
</comment>
<evidence type="ECO:0000256" key="5">
    <source>
        <dbReference type="ARBA" id="ARBA00023004"/>
    </source>
</evidence>
<dbReference type="PRINTS" id="PR00415">
    <property type="entry name" value="ACONITASE"/>
</dbReference>
<dbReference type="Gene3D" id="3.20.19.10">
    <property type="entry name" value="Aconitase, domain 4"/>
    <property type="match status" value="1"/>
</dbReference>
<name>A0A4R1MQQ6_9FIRM</name>
<dbReference type="GO" id="GO:0006099">
    <property type="term" value="P:tricarboxylic acid cycle"/>
    <property type="evidence" value="ECO:0007669"/>
    <property type="project" value="UniProtKB-UniPathway"/>
</dbReference>
<dbReference type="SUPFAM" id="SSF53732">
    <property type="entry name" value="Aconitase iron-sulfur domain"/>
    <property type="match status" value="1"/>
</dbReference>
<dbReference type="GO" id="GO:0051539">
    <property type="term" value="F:4 iron, 4 sulfur cluster binding"/>
    <property type="evidence" value="ECO:0007669"/>
    <property type="project" value="TreeGrafter"/>
</dbReference>
<keyword evidence="5" id="KW-0408">Iron</keyword>
<dbReference type="GO" id="GO:0046872">
    <property type="term" value="F:metal ion binding"/>
    <property type="evidence" value="ECO:0007669"/>
    <property type="project" value="UniProtKB-KW"/>
</dbReference>
<evidence type="ECO:0000259" key="7">
    <source>
        <dbReference type="Pfam" id="PF00330"/>
    </source>
</evidence>
<dbReference type="NCBIfam" id="NF005558">
    <property type="entry name" value="PRK07229.1"/>
    <property type="match status" value="1"/>
</dbReference>
<dbReference type="InterPro" id="IPR006250">
    <property type="entry name" value="Aconitase_put"/>
</dbReference>